<evidence type="ECO:0000313" key="14">
    <source>
        <dbReference type="EMBL" id="ODM91735.1"/>
    </source>
</evidence>
<evidence type="ECO:0000256" key="2">
    <source>
        <dbReference type="ARBA" id="ARBA00006734"/>
    </source>
</evidence>
<dbReference type="GO" id="GO:0004660">
    <property type="term" value="F:protein farnesyltransferase activity"/>
    <property type="evidence" value="ECO:0007669"/>
    <property type="project" value="UniProtKB-EC"/>
</dbReference>
<evidence type="ECO:0000256" key="4">
    <source>
        <dbReference type="ARBA" id="ARBA00012702"/>
    </source>
</evidence>
<comment type="cofactor">
    <cofactor evidence="1">
        <name>Mg(2+)</name>
        <dbReference type="ChEBI" id="CHEBI:18420"/>
    </cofactor>
</comment>
<accession>A0A1D2MFG4</accession>
<evidence type="ECO:0000256" key="9">
    <source>
        <dbReference type="ARBA" id="ARBA00040965"/>
    </source>
</evidence>
<dbReference type="Gene3D" id="1.25.40.120">
    <property type="entry name" value="Protein prenylyltransferase"/>
    <property type="match status" value="1"/>
</dbReference>
<evidence type="ECO:0000256" key="10">
    <source>
        <dbReference type="ARBA" id="ARBA00041392"/>
    </source>
</evidence>
<evidence type="ECO:0000256" key="5">
    <source>
        <dbReference type="ARBA" id="ARBA00022602"/>
    </source>
</evidence>
<reference evidence="14 15" key="1">
    <citation type="journal article" date="2016" name="Genome Biol. Evol.">
        <title>Gene Family Evolution Reflects Adaptation to Soil Environmental Stressors in the Genome of the Collembolan Orchesella cincta.</title>
        <authorList>
            <person name="Faddeeva-Vakhrusheva A."/>
            <person name="Derks M.F."/>
            <person name="Anvar S.Y."/>
            <person name="Agamennone V."/>
            <person name="Suring W."/>
            <person name="Smit S."/>
            <person name="van Straalen N.M."/>
            <person name="Roelofs D."/>
        </authorList>
    </citation>
    <scope>NUCLEOTIDE SEQUENCE [LARGE SCALE GENOMIC DNA]</scope>
    <source>
        <tissue evidence="14">Mixed pool</tissue>
    </source>
</reference>
<dbReference type="EC" id="2.5.1.59" evidence="3"/>
<keyword evidence="7" id="KW-0677">Repeat</keyword>
<evidence type="ECO:0000256" key="12">
    <source>
        <dbReference type="ARBA" id="ARBA00043086"/>
    </source>
</evidence>
<keyword evidence="6 14" id="KW-0808">Transferase</keyword>
<evidence type="ECO:0000256" key="13">
    <source>
        <dbReference type="ARBA" id="ARBA00043219"/>
    </source>
</evidence>
<name>A0A1D2MFG4_ORCCI</name>
<dbReference type="STRING" id="48709.A0A1D2MFG4"/>
<evidence type="ECO:0000256" key="1">
    <source>
        <dbReference type="ARBA" id="ARBA00001946"/>
    </source>
</evidence>
<dbReference type="Proteomes" id="UP000094527">
    <property type="component" value="Unassembled WGS sequence"/>
</dbReference>
<dbReference type="EC" id="2.5.1.58" evidence="4"/>
<dbReference type="GO" id="GO:0005965">
    <property type="term" value="C:protein farnesyltransferase complex"/>
    <property type="evidence" value="ECO:0007669"/>
    <property type="project" value="TreeGrafter"/>
</dbReference>
<dbReference type="SUPFAM" id="SSF48439">
    <property type="entry name" value="Protein prenylyltransferase"/>
    <property type="match status" value="1"/>
</dbReference>
<dbReference type="Pfam" id="PF01239">
    <property type="entry name" value="PPTA"/>
    <property type="match status" value="2"/>
</dbReference>
<evidence type="ECO:0000256" key="6">
    <source>
        <dbReference type="ARBA" id="ARBA00022679"/>
    </source>
</evidence>
<dbReference type="EMBL" id="LJIJ01001439">
    <property type="protein sequence ID" value="ODM91735.1"/>
    <property type="molecule type" value="Genomic_DNA"/>
</dbReference>
<protein>
    <recommendedName>
        <fullName evidence="9">Protein farnesyltransferase/geranylgeranyltransferase type-1 subunit alpha</fullName>
        <ecNumber evidence="4">2.5.1.58</ecNumber>
        <ecNumber evidence="3">2.5.1.59</ecNumber>
    </recommendedName>
    <alternativeName>
        <fullName evidence="12">CAAX farnesyltransferase subunit alpha</fullName>
    </alternativeName>
    <alternativeName>
        <fullName evidence="11">FTase-alpha</fullName>
    </alternativeName>
    <alternativeName>
        <fullName evidence="10">Ras proteins prenyltransferase subunit alpha</fullName>
    </alternativeName>
    <alternativeName>
        <fullName evidence="13">Type I protein geranyl-geranyltransferase subunit alpha</fullName>
    </alternativeName>
</protein>
<dbReference type="OrthoDB" id="272289at2759"/>
<keyword evidence="15" id="KW-1185">Reference proteome</keyword>
<dbReference type="InterPro" id="IPR002088">
    <property type="entry name" value="Prenyl_trans_a"/>
</dbReference>
<sequence length="344" mass="38462">MGFRVKAGVGDQGESLKGQGFYQDKPEWKDVRPIDSVMGMMELNPVVSIAYSENSMSGAVISSGELSPRVLDLTRDAIKLDAANYTVWQLRRDVLQALKIPHLVTEAGLGPEFKKEFELNSQILKNHPKNYQPWQHEKALLSWAIGYQEEVGLDQIQVTTPKILEPILERELKLTEQMLARPQKLSCLATPPMDFGRFKGFSQACAGRSWLLSRLCWKPTCGITRHGTSAISCFSIYLETFPRKLSPKKSPKLGNLLLQRSGMKVLGVICEESVPMTAFYVDLIDELLSAGEDAYIKDYGEAISALDNLTSIDPIRALYWEFVKQKFVVAHAEVAEQKGCCLSS</sequence>
<comment type="caution">
    <text evidence="14">The sequence shown here is derived from an EMBL/GenBank/DDBJ whole genome shotgun (WGS) entry which is preliminary data.</text>
</comment>
<dbReference type="AlphaFoldDB" id="A0A1D2MFG4"/>
<dbReference type="GO" id="GO:0005953">
    <property type="term" value="C:CAAX-protein geranylgeranyltransferase complex"/>
    <property type="evidence" value="ECO:0007669"/>
    <property type="project" value="TreeGrafter"/>
</dbReference>
<keyword evidence="8" id="KW-0460">Magnesium</keyword>
<evidence type="ECO:0000256" key="3">
    <source>
        <dbReference type="ARBA" id="ARBA00012700"/>
    </source>
</evidence>
<comment type="similarity">
    <text evidence="2">Belongs to the protein prenyltransferase subunit alpha family.</text>
</comment>
<evidence type="ECO:0000256" key="7">
    <source>
        <dbReference type="ARBA" id="ARBA00022737"/>
    </source>
</evidence>
<dbReference type="PANTHER" id="PTHR11129">
    <property type="entry name" value="PROTEIN FARNESYLTRANSFERASE ALPHA SUBUNIT/RAB GERANYLGERANYL TRANSFERASE ALPHA SUBUNIT"/>
    <property type="match status" value="1"/>
</dbReference>
<proteinExistence type="inferred from homology"/>
<dbReference type="PROSITE" id="PS51147">
    <property type="entry name" value="PFTA"/>
    <property type="match status" value="2"/>
</dbReference>
<dbReference type="PANTHER" id="PTHR11129:SF1">
    <property type="entry name" value="PROTEIN FARNESYLTRANSFERASE_GERANYLGERANYLTRANSFERASE TYPE-1 SUBUNIT ALPHA"/>
    <property type="match status" value="1"/>
</dbReference>
<keyword evidence="5" id="KW-0637">Prenyltransferase</keyword>
<evidence type="ECO:0000313" key="15">
    <source>
        <dbReference type="Proteomes" id="UP000094527"/>
    </source>
</evidence>
<dbReference type="GO" id="GO:0004662">
    <property type="term" value="F:CAAX-protein geranylgeranyltransferase activity"/>
    <property type="evidence" value="ECO:0007669"/>
    <property type="project" value="UniProtKB-EC"/>
</dbReference>
<gene>
    <name evidence="14" type="ORF">Ocin01_14946</name>
</gene>
<organism evidence="14 15">
    <name type="scientific">Orchesella cincta</name>
    <name type="common">Springtail</name>
    <name type="synonym">Podura cincta</name>
    <dbReference type="NCBI Taxonomy" id="48709"/>
    <lineage>
        <taxon>Eukaryota</taxon>
        <taxon>Metazoa</taxon>
        <taxon>Ecdysozoa</taxon>
        <taxon>Arthropoda</taxon>
        <taxon>Hexapoda</taxon>
        <taxon>Collembola</taxon>
        <taxon>Entomobryomorpha</taxon>
        <taxon>Entomobryoidea</taxon>
        <taxon>Orchesellidae</taxon>
        <taxon>Orchesellinae</taxon>
        <taxon>Orchesella</taxon>
    </lineage>
</organism>
<evidence type="ECO:0000256" key="8">
    <source>
        <dbReference type="ARBA" id="ARBA00022842"/>
    </source>
</evidence>
<evidence type="ECO:0000256" key="11">
    <source>
        <dbReference type="ARBA" id="ARBA00042436"/>
    </source>
</evidence>